<keyword evidence="8 10" id="KW-0131">Cell cycle</keyword>
<dbReference type="RefSeq" id="WP_382175547.1">
    <property type="nucleotide sequence ID" value="NZ_JBHRXX010000007.1"/>
</dbReference>
<evidence type="ECO:0000256" key="9">
    <source>
        <dbReference type="ARBA" id="ARBA00023316"/>
    </source>
</evidence>
<feature type="binding site" evidence="10">
    <location>
        <position position="149"/>
    </location>
    <ligand>
        <name>substrate</name>
    </ligand>
</feature>
<evidence type="ECO:0000256" key="4">
    <source>
        <dbReference type="ARBA" id="ARBA00022801"/>
    </source>
</evidence>
<comment type="similarity">
    <text evidence="10">Belongs to the glycosyl hydrolase 3 family. NagZ subfamily.</text>
</comment>
<feature type="active site" description="Nucleophile" evidence="10">
    <location>
        <position position="262"/>
    </location>
</feature>
<evidence type="ECO:0000313" key="13">
    <source>
        <dbReference type="Proteomes" id="UP001595729"/>
    </source>
</evidence>
<accession>A0ABV7W5H3</accession>
<evidence type="ECO:0000256" key="3">
    <source>
        <dbReference type="ARBA" id="ARBA00022618"/>
    </source>
</evidence>
<proteinExistence type="inferred from homology"/>
<dbReference type="Pfam" id="PF00933">
    <property type="entry name" value="Glyco_hydro_3"/>
    <property type="match status" value="1"/>
</dbReference>
<name>A0ABV7W5H3_9BURK</name>
<feature type="active site" description="Proton donor/acceptor" evidence="10">
    <location>
        <position position="192"/>
    </location>
</feature>
<dbReference type="InterPro" id="IPR050226">
    <property type="entry name" value="NagZ_Beta-hexosaminidase"/>
</dbReference>
<dbReference type="NCBIfam" id="NF003740">
    <property type="entry name" value="PRK05337.1"/>
    <property type="match status" value="1"/>
</dbReference>
<evidence type="ECO:0000256" key="1">
    <source>
        <dbReference type="ARBA" id="ARBA00001231"/>
    </source>
</evidence>
<dbReference type="PANTHER" id="PTHR30480:SF13">
    <property type="entry name" value="BETA-HEXOSAMINIDASE"/>
    <property type="match status" value="1"/>
</dbReference>
<keyword evidence="4 10" id="KW-0378">Hydrolase</keyword>
<organism evidence="12 13">
    <name type="scientific">Hydrogenophaga luteola</name>
    <dbReference type="NCBI Taxonomy" id="1591122"/>
    <lineage>
        <taxon>Bacteria</taxon>
        <taxon>Pseudomonadati</taxon>
        <taxon>Pseudomonadota</taxon>
        <taxon>Betaproteobacteria</taxon>
        <taxon>Burkholderiales</taxon>
        <taxon>Comamonadaceae</taxon>
        <taxon>Hydrogenophaga</taxon>
    </lineage>
</organism>
<evidence type="ECO:0000313" key="12">
    <source>
        <dbReference type="EMBL" id="MFC3685010.1"/>
    </source>
</evidence>
<dbReference type="PANTHER" id="PTHR30480">
    <property type="entry name" value="BETA-HEXOSAMINIDASE-RELATED"/>
    <property type="match status" value="1"/>
</dbReference>
<dbReference type="HAMAP" id="MF_00364">
    <property type="entry name" value="NagZ"/>
    <property type="match status" value="1"/>
</dbReference>
<sequence>MHTHAPLIIDVAGVELTDTDRQRLAHPLVGGLILFGRNWRNREQLTALCAQVKAVRQELLIAVDHEGGRVQRFRTDGFTHLPPMAAFGQLWLSAPTRGEGEGGPAMRATNAATAAGYVLGAELRACGVDLSFTPVLDLDYGESSVIGDRSFGRDPRMVAVLAQALMHGLRTSGMGNCGKHFPGHGFVKADSHLVIPVDRRSLKAILADDAAPYGWLSASLDAVMPAHVIYPKVDSRPAGFSARWLQEVLRHHLGFTGAIFSDDLSMEAARHIDGRGVSFTEAALAALGAGGDMVLLCNQSVVDGGAPIDEAIESLSKALVQGDWAPNPASEERRQALLPQGQAMDWDSLMVSARYMHALSMLP</sequence>
<dbReference type="EMBL" id="JBHRXX010000007">
    <property type="protein sequence ID" value="MFC3685010.1"/>
    <property type="molecule type" value="Genomic_DNA"/>
</dbReference>
<dbReference type="SUPFAM" id="SSF51445">
    <property type="entry name" value="(Trans)glycosidases"/>
    <property type="match status" value="1"/>
</dbReference>
<feature type="binding site" evidence="10">
    <location>
        <position position="72"/>
    </location>
    <ligand>
        <name>substrate</name>
    </ligand>
</feature>
<keyword evidence="9 10" id="KW-0961">Cell wall biogenesis/degradation</keyword>
<dbReference type="InterPro" id="IPR017853">
    <property type="entry name" value="GH"/>
</dbReference>
<keyword evidence="5 10" id="KW-0133">Cell shape</keyword>
<dbReference type="InterPro" id="IPR001764">
    <property type="entry name" value="Glyco_hydro_3_N"/>
</dbReference>
<dbReference type="GO" id="GO:0004563">
    <property type="term" value="F:beta-N-acetylhexosaminidase activity"/>
    <property type="evidence" value="ECO:0007669"/>
    <property type="project" value="UniProtKB-EC"/>
</dbReference>
<evidence type="ECO:0000256" key="2">
    <source>
        <dbReference type="ARBA" id="ARBA00022490"/>
    </source>
</evidence>
<gene>
    <name evidence="10 12" type="primary">nagZ</name>
    <name evidence="12" type="ORF">ACFOPI_15505</name>
</gene>
<feature type="site" description="Important for catalytic activity" evidence="10">
    <location>
        <position position="190"/>
    </location>
</feature>
<evidence type="ECO:0000256" key="8">
    <source>
        <dbReference type="ARBA" id="ARBA00023306"/>
    </source>
</evidence>
<dbReference type="InterPro" id="IPR036962">
    <property type="entry name" value="Glyco_hydro_3_N_sf"/>
</dbReference>
<dbReference type="EC" id="3.2.1.52" evidence="10"/>
<comment type="function">
    <text evidence="10">Plays a role in peptidoglycan recycling by cleaving the terminal beta-1,4-linked N-acetylglucosamine (GlcNAc) from peptide-linked peptidoglycan fragments, giving rise to free GlcNAc, anhydro-N-acetylmuramic acid and anhydro-N-acetylmuramic acid-linked peptides.</text>
</comment>
<keyword evidence="7 10" id="KW-0326">Glycosidase</keyword>
<keyword evidence="2 10" id="KW-0963">Cytoplasm</keyword>
<keyword evidence="3 10" id="KW-0132">Cell division</keyword>
<evidence type="ECO:0000256" key="7">
    <source>
        <dbReference type="ARBA" id="ARBA00023295"/>
    </source>
</evidence>
<evidence type="ECO:0000256" key="5">
    <source>
        <dbReference type="ARBA" id="ARBA00022960"/>
    </source>
</evidence>
<feature type="domain" description="Glycoside hydrolase family 3 N-terminal" evidence="11">
    <location>
        <begin position="14"/>
        <end position="317"/>
    </location>
</feature>
<comment type="pathway">
    <text evidence="10">Cell wall biogenesis; peptidoglycan recycling.</text>
</comment>
<evidence type="ECO:0000256" key="10">
    <source>
        <dbReference type="HAMAP-Rule" id="MF_00364"/>
    </source>
</evidence>
<dbReference type="Gene3D" id="3.20.20.300">
    <property type="entry name" value="Glycoside hydrolase, family 3, N-terminal domain"/>
    <property type="match status" value="1"/>
</dbReference>
<dbReference type="InterPro" id="IPR022956">
    <property type="entry name" value="Beta_hexosaminidase_bac"/>
</dbReference>
<reference evidence="13" key="1">
    <citation type="journal article" date="2019" name="Int. J. Syst. Evol. Microbiol.">
        <title>The Global Catalogue of Microorganisms (GCM) 10K type strain sequencing project: providing services to taxonomists for standard genome sequencing and annotation.</title>
        <authorList>
            <consortium name="The Broad Institute Genomics Platform"/>
            <consortium name="The Broad Institute Genome Sequencing Center for Infectious Disease"/>
            <person name="Wu L."/>
            <person name="Ma J."/>
        </authorList>
    </citation>
    <scope>NUCLEOTIDE SEQUENCE [LARGE SCALE GENOMIC DNA]</scope>
    <source>
        <strain evidence="13">KCTC 42501</strain>
    </source>
</reference>
<comment type="caution">
    <text evidence="12">The sequence shown here is derived from an EMBL/GenBank/DDBJ whole genome shotgun (WGS) entry which is preliminary data.</text>
</comment>
<keyword evidence="6 10" id="KW-0573">Peptidoglycan synthesis</keyword>
<evidence type="ECO:0000256" key="6">
    <source>
        <dbReference type="ARBA" id="ARBA00022984"/>
    </source>
</evidence>
<dbReference type="Proteomes" id="UP001595729">
    <property type="component" value="Unassembled WGS sequence"/>
</dbReference>
<evidence type="ECO:0000259" key="11">
    <source>
        <dbReference type="Pfam" id="PF00933"/>
    </source>
</evidence>
<comment type="catalytic activity">
    <reaction evidence="1 10">
        <text>Hydrolysis of terminal non-reducing N-acetyl-D-hexosamine residues in N-acetyl-beta-D-hexosaminides.</text>
        <dbReference type="EC" id="3.2.1.52"/>
    </reaction>
</comment>
<keyword evidence="13" id="KW-1185">Reference proteome</keyword>
<protein>
    <recommendedName>
        <fullName evidence="10">Beta-hexosaminidase</fullName>
        <ecNumber evidence="10">3.2.1.52</ecNumber>
    </recommendedName>
    <alternativeName>
        <fullName evidence="10">Beta-N-acetylhexosaminidase</fullName>
    </alternativeName>
    <alternativeName>
        <fullName evidence="10">N-acetyl-beta-glucosaminidase</fullName>
    </alternativeName>
</protein>
<comment type="subcellular location">
    <subcellularLocation>
        <location evidence="10">Cytoplasm</location>
    </subcellularLocation>
</comment>
<feature type="binding site" evidence="10">
    <location>
        <begin position="179"/>
        <end position="180"/>
    </location>
    <ligand>
        <name>substrate</name>
    </ligand>
</feature>
<feature type="binding site" evidence="10">
    <location>
        <position position="64"/>
    </location>
    <ligand>
        <name>substrate</name>
    </ligand>
</feature>